<feature type="domain" description="Caspase family p20" evidence="2">
    <location>
        <begin position="26"/>
        <end position="159"/>
    </location>
</feature>
<feature type="signal peptide" evidence="1">
    <location>
        <begin position="1"/>
        <end position="25"/>
    </location>
</feature>
<dbReference type="InterPro" id="IPR029030">
    <property type="entry name" value="Caspase-like_dom_sf"/>
</dbReference>
<proteinExistence type="predicted"/>
<dbReference type="Proteomes" id="UP000584642">
    <property type="component" value="Unassembled WGS sequence"/>
</dbReference>
<dbReference type="PROSITE" id="PS50208">
    <property type="entry name" value="CASPASE_P20"/>
    <property type="match status" value="1"/>
</dbReference>
<evidence type="ECO:0000313" key="4">
    <source>
        <dbReference type="Proteomes" id="UP000584642"/>
    </source>
</evidence>
<organism evidence="3 4">
    <name type="scientific">Azospirillum oleiclasticum</name>
    <dbReference type="NCBI Taxonomy" id="2735135"/>
    <lineage>
        <taxon>Bacteria</taxon>
        <taxon>Pseudomonadati</taxon>
        <taxon>Pseudomonadota</taxon>
        <taxon>Alphaproteobacteria</taxon>
        <taxon>Rhodospirillales</taxon>
        <taxon>Azospirillaceae</taxon>
        <taxon>Azospirillum</taxon>
    </lineage>
</organism>
<sequence length="530" mass="55988">MAAIRMLIAFLCVVSALWLPSAATAGDRVALVVGNGDYRHATPLLNPPNDAKLMASTLDDAGFDLIGGKPLIDLSREDLEKAVREFGQRIRGASAAVFFYAGHGIQMNGTNYLVPVTAKVASEADVRYELVDVGLVLDAMDGNDRRMNIVVLDACRNNPFGGRGMRSASSGLAQMQAPAGTVIGYATQPGALAADGDGRNSPYTAALAEAMRRPGSTVFDVFNNVGVQVMRKTGGSQQPWFSTSPLDGEFHFFAPTGAAKPPPPGPAADREVAFWNSIKDSADPTLFKAYLEQFPGGTFRSLAESRLRTLTPIPAAPQPATPVPAPAPAAPQVAGTVAPPVLPGKPPSAGSMLFDASAVPYVKPAARETLSRYASAPSPKAFAVATNGSYAYVTSANGPLPPSRVARAALERCEFLAGRRCALYAVDDRLVVPPGTPLRLADFEIEKEGAVNPATVPFLTRADAFAAMGVYAGKSESKALALHWRGAYGYATGRKTEDEAREAALEYCAKHEPEGCFIYAVDDEIVWEVP</sequence>
<keyword evidence="4" id="KW-1185">Reference proteome</keyword>
<name>A0ABX2T502_9PROT</name>
<comment type="caution">
    <text evidence="3">The sequence shown here is derived from an EMBL/GenBank/DDBJ whole genome shotgun (WGS) entry which is preliminary data.</text>
</comment>
<keyword evidence="1" id="KW-0732">Signal</keyword>
<feature type="chain" id="PRO_5045539860" evidence="1">
    <location>
        <begin position="26"/>
        <end position="530"/>
    </location>
</feature>
<dbReference type="InterPro" id="IPR011600">
    <property type="entry name" value="Pept_C14_caspase"/>
</dbReference>
<accession>A0ABX2T502</accession>
<dbReference type="SUPFAM" id="SSF52129">
    <property type="entry name" value="Caspase-like"/>
    <property type="match status" value="1"/>
</dbReference>
<dbReference type="EMBL" id="JABFDB010000002">
    <property type="protein sequence ID" value="NYZ19410.1"/>
    <property type="molecule type" value="Genomic_DNA"/>
</dbReference>
<dbReference type="PANTHER" id="PTHR22576:SF37">
    <property type="entry name" value="MUCOSA-ASSOCIATED LYMPHOID TISSUE LYMPHOMA TRANSLOCATION PROTEIN 1"/>
    <property type="match status" value="1"/>
</dbReference>
<evidence type="ECO:0000259" key="2">
    <source>
        <dbReference type="PROSITE" id="PS50208"/>
    </source>
</evidence>
<gene>
    <name evidence="3" type="ORF">HND93_06785</name>
</gene>
<evidence type="ECO:0000313" key="3">
    <source>
        <dbReference type="EMBL" id="NYZ19410.1"/>
    </source>
</evidence>
<dbReference type="InterPro" id="IPR052039">
    <property type="entry name" value="Caspase-related_regulators"/>
</dbReference>
<dbReference type="Pfam" id="PF00656">
    <property type="entry name" value="Peptidase_C14"/>
    <property type="match status" value="1"/>
</dbReference>
<dbReference type="PANTHER" id="PTHR22576">
    <property type="entry name" value="MUCOSA ASSOCIATED LYMPHOID TISSUE LYMPHOMA TRANSLOCATION PROTEIN 1/PARACASPASE"/>
    <property type="match status" value="1"/>
</dbReference>
<evidence type="ECO:0000256" key="1">
    <source>
        <dbReference type="SAM" id="SignalP"/>
    </source>
</evidence>
<dbReference type="InterPro" id="IPR001309">
    <property type="entry name" value="Pept_C14_p20"/>
</dbReference>
<reference evidence="3 4" key="1">
    <citation type="submission" date="2020-05" db="EMBL/GenBank/DDBJ databases">
        <title>Azospirillum oleiclasticum sp. nov, a nitrogen-fixing and heavy crude oil-emulsifying bacterium isolated from the crude oil of Yumen Oilfield.</title>
        <authorList>
            <person name="Wu D."/>
            <person name="Cai M."/>
            <person name="Zhang X."/>
        </authorList>
    </citation>
    <scope>NUCLEOTIDE SEQUENCE [LARGE SCALE GENOMIC DNA]</scope>
    <source>
        <strain evidence="3 4">ROY-1-1-2</strain>
    </source>
</reference>
<protein>
    <submittedName>
        <fullName evidence="3">Caspase family protein</fullName>
    </submittedName>
</protein>
<dbReference type="RefSeq" id="WP_180281156.1">
    <property type="nucleotide sequence ID" value="NZ_JABFDB010000002.1"/>
</dbReference>
<dbReference type="Gene3D" id="3.40.50.1460">
    <property type="match status" value="1"/>
</dbReference>